<dbReference type="Gene3D" id="3.40.50.10110">
    <property type="entry name" value="DNA polymerase III subunit chi"/>
    <property type="match status" value="1"/>
</dbReference>
<dbReference type="SUPFAM" id="SSF102400">
    <property type="entry name" value="DNA polymerase III chi subunit"/>
    <property type="match status" value="1"/>
</dbReference>
<dbReference type="AlphaFoldDB" id="A0A7V2T1Q2"/>
<dbReference type="GO" id="GO:0003677">
    <property type="term" value="F:DNA binding"/>
    <property type="evidence" value="ECO:0007669"/>
    <property type="project" value="InterPro"/>
</dbReference>
<dbReference type="GO" id="GO:0003887">
    <property type="term" value="F:DNA-directed DNA polymerase activity"/>
    <property type="evidence" value="ECO:0007669"/>
    <property type="project" value="InterPro"/>
</dbReference>
<organism evidence="1">
    <name type="scientific">Leucothrix mucor</name>
    <dbReference type="NCBI Taxonomy" id="45248"/>
    <lineage>
        <taxon>Bacteria</taxon>
        <taxon>Pseudomonadati</taxon>
        <taxon>Pseudomonadota</taxon>
        <taxon>Gammaproteobacteria</taxon>
        <taxon>Thiotrichales</taxon>
        <taxon>Thiotrichaceae</taxon>
        <taxon>Leucothrix</taxon>
    </lineage>
</organism>
<dbReference type="PANTHER" id="PTHR38767">
    <property type="entry name" value="DNA POLYMERASE III SUBUNIT CHI"/>
    <property type="match status" value="1"/>
</dbReference>
<gene>
    <name evidence="1" type="ORF">ENJ51_12075</name>
</gene>
<proteinExistence type="predicted"/>
<name>A0A7V2T1Q2_LEUMU</name>
<accession>A0A7V2T1Q2</accession>
<dbReference type="InterPro" id="IPR007459">
    <property type="entry name" value="DNA_pol3_chi"/>
</dbReference>
<dbReference type="EMBL" id="DRMS01000459">
    <property type="protein sequence ID" value="HFC93537.1"/>
    <property type="molecule type" value="Genomic_DNA"/>
</dbReference>
<protein>
    <submittedName>
        <fullName evidence="1">DNA polymerase III subunit chi</fullName>
    </submittedName>
</protein>
<dbReference type="Proteomes" id="UP000885750">
    <property type="component" value="Unassembled WGS sequence"/>
</dbReference>
<evidence type="ECO:0000313" key="1">
    <source>
        <dbReference type="EMBL" id="HFC93537.1"/>
    </source>
</evidence>
<dbReference type="InterPro" id="IPR036768">
    <property type="entry name" value="PolIII_chi_sf"/>
</dbReference>
<dbReference type="Pfam" id="PF04364">
    <property type="entry name" value="DNA_pol3_chi"/>
    <property type="match status" value="1"/>
</dbReference>
<comment type="caution">
    <text evidence="1">The sequence shown here is derived from an EMBL/GenBank/DDBJ whole genome shotgun (WGS) entry which is preliminary data.</text>
</comment>
<dbReference type="GO" id="GO:0006260">
    <property type="term" value="P:DNA replication"/>
    <property type="evidence" value="ECO:0007669"/>
    <property type="project" value="InterPro"/>
</dbReference>
<dbReference type="PANTHER" id="PTHR38767:SF1">
    <property type="entry name" value="DNA POLYMERASE III SUBUNIT CHI"/>
    <property type="match status" value="1"/>
</dbReference>
<dbReference type="GO" id="GO:0032298">
    <property type="term" value="P:positive regulation of DNA-templated DNA replication initiation"/>
    <property type="evidence" value="ECO:0007669"/>
    <property type="project" value="TreeGrafter"/>
</dbReference>
<sequence>MTEINFYAGKNNTLRGRLLLACRLVDKARQHDLHVHIHTDGYNTTKQMDEMLWTWDETSFIPHISDISIELNEAIKEPVTISSNYQPTNHCDYLINLSNQCPEFFSRYLKMAEIIDQTETILTAGRERYSFYKNRGYTLNYYQL</sequence>
<reference evidence="1" key="1">
    <citation type="journal article" date="2020" name="mSystems">
        <title>Genome- and Community-Level Interaction Insights into Carbon Utilization and Element Cycling Functions of Hydrothermarchaeota in Hydrothermal Sediment.</title>
        <authorList>
            <person name="Zhou Z."/>
            <person name="Liu Y."/>
            <person name="Xu W."/>
            <person name="Pan J."/>
            <person name="Luo Z.H."/>
            <person name="Li M."/>
        </authorList>
    </citation>
    <scope>NUCLEOTIDE SEQUENCE [LARGE SCALE GENOMIC DNA]</scope>
    <source>
        <strain evidence="1">HyVt-493</strain>
    </source>
</reference>